<feature type="non-terminal residue" evidence="2">
    <location>
        <position position="77"/>
    </location>
</feature>
<keyword evidence="4" id="KW-1185">Reference proteome</keyword>
<sequence>RDFPEVMLRRPPMAGASTPRRGADWPGGGRARARGIPELSRYTRGRGRRQPEPGGGRRVRVSRGAQSSALHDTARKR</sequence>
<reference evidence="3" key="3">
    <citation type="submission" date="2022-01" db="EMBL/GenBank/DDBJ databases">
        <authorList>
            <person name="Rubenstein D.R."/>
        </authorList>
    </citation>
    <scope>NUCLEOTIDE SEQUENCE</scope>
    <source>
        <strain evidence="3">SS15</strain>
        <tissue evidence="3">Liver</tissue>
    </source>
</reference>
<proteinExistence type="predicted"/>
<evidence type="ECO:0000256" key="1">
    <source>
        <dbReference type="SAM" id="MobiDB-lite"/>
    </source>
</evidence>
<dbReference type="EMBL" id="JADDUC020000016">
    <property type="protein sequence ID" value="KAI1234055.1"/>
    <property type="molecule type" value="Genomic_DNA"/>
</dbReference>
<name>A0A835NFI5_9PASS</name>
<evidence type="ECO:0000313" key="4">
    <source>
        <dbReference type="Proteomes" id="UP000618051"/>
    </source>
</evidence>
<evidence type="ECO:0000313" key="2">
    <source>
        <dbReference type="EMBL" id="KAG0114658.1"/>
    </source>
</evidence>
<feature type="region of interest" description="Disordered" evidence="1">
    <location>
        <begin position="1"/>
        <end position="77"/>
    </location>
</feature>
<dbReference type="AlphaFoldDB" id="A0A835NFI5"/>
<dbReference type="Proteomes" id="UP000618051">
    <property type="component" value="Unassembled WGS sequence"/>
</dbReference>
<dbReference type="EMBL" id="JADDUC010000275">
    <property type="protein sequence ID" value="KAG0114658.1"/>
    <property type="molecule type" value="Genomic_DNA"/>
</dbReference>
<evidence type="ECO:0000313" key="3">
    <source>
        <dbReference type="EMBL" id="KAI1234055.1"/>
    </source>
</evidence>
<comment type="caution">
    <text evidence="2">The sequence shown here is derived from an EMBL/GenBank/DDBJ whole genome shotgun (WGS) entry which is preliminary data.</text>
</comment>
<protein>
    <submittedName>
        <fullName evidence="2">Uncharacterized protein</fullName>
    </submittedName>
</protein>
<accession>A0A835NFI5</accession>
<reference evidence="3 4" key="2">
    <citation type="journal article" date="2021" name="J. Hered.">
        <title>Feather Gene Expression Elucidates the Developmental Basis of Plumage Iridescence in African Starlings.</title>
        <authorList>
            <person name="Rubenstein D.R."/>
            <person name="Corvelo A."/>
            <person name="MacManes M.D."/>
            <person name="Maia R."/>
            <person name="Narzisi G."/>
            <person name="Rousaki A."/>
            <person name="Vandenabeele P."/>
            <person name="Shawkey M.D."/>
            <person name="Solomon J."/>
        </authorList>
    </citation>
    <scope>NUCLEOTIDE SEQUENCE [LARGE SCALE GENOMIC DNA]</scope>
    <source>
        <strain evidence="3">SS15</strain>
    </source>
</reference>
<organism evidence="2">
    <name type="scientific">Lamprotornis superbus</name>
    <dbReference type="NCBI Taxonomy" id="245042"/>
    <lineage>
        <taxon>Eukaryota</taxon>
        <taxon>Metazoa</taxon>
        <taxon>Chordata</taxon>
        <taxon>Craniata</taxon>
        <taxon>Vertebrata</taxon>
        <taxon>Euteleostomi</taxon>
        <taxon>Archelosauria</taxon>
        <taxon>Archosauria</taxon>
        <taxon>Dinosauria</taxon>
        <taxon>Saurischia</taxon>
        <taxon>Theropoda</taxon>
        <taxon>Coelurosauria</taxon>
        <taxon>Aves</taxon>
        <taxon>Neognathae</taxon>
        <taxon>Neoaves</taxon>
        <taxon>Telluraves</taxon>
        <taxon>Australaves</taxon>
        <taxon>Passeriformes</taxon>
        <taxon>Sturnidae</taxon>
        <taxon>Lamprotornis</taxon>
    </lineage>
</organism>
<gene>
    <name evidence="3" type="ORF">IHE44_0003765</name>
    <name evidence="2" type="ORF">IHE44_007383</name>
</gene>
<reference evidence="2" key="1">
    <citation type="submission" date="2020-10" db="EMBL/GenBank/DDBJ databases">
        <title>Feather gene expression reveals the developmental basis of iridescence in African starlings.</title>
        <authorList>
            <person name="Rubenstein D.R."/>
        </authorList>
    </citation>
    <scope>NUCLEOTIDE SEQUENCE</scope>
    <source>
        <strain evidence="2">SS15</strain>
        <tissue evidence="2">Liver</tissue>
    </source>
</reference>